<dbReference type="EC" id="2.3.1.47" evidence="2"/>
<evidence type="ECO:0000256" key="2">
    <source>
        <dbReference type="ARBA" id="ARBA00013187"/>
    </source>
</evidence>
<gene>
    <name evidence="8" type="ORF">EDD30_4255</name>
</gene>
<dbReference type="InterPro" id="IPR015424">
    <property type="entry name" value="PyrdxlP-dep_Trfase"/>
</dbReference>
<dbReference type="PROSITE" id="PS00599">
    <property type="entry name" value="AA_TRANSFER_CLASS_2"/>
    <property type="match status" value="1"/>
</dbReference>
<dbReference type="GO" id="GO:0016874">
    <property type="term" value="F:ligase activity"/>
    <property type="evidence" value="ECO:0007669"/>
    <property type="project" value="UniProtKB-KW"/>
</dbReference>
<keyword evidence="3" id="KW-0808">Transferase</keyword>
<keyword evidence="8" id="KW-0436">Ligase</keyword>
<dbReference type="AlphaFoldDB" id="A0A3N1GMJ5"/>
<dbReference type="Proteomes" id="UP000271683">
    <property type="component" value="Unassembled WGS sequence"/>
</dbReference>
<organism evidence="8 9">
    <name type="scientific">Couchioplanes caeruleus</name>
    <dbReference type="NCBI Taxonomy" id="56438"/>
    <lineage>
        <taxon>Bacteria</taxon>
        <taxon>Bacillati</taxon>
        <taxon>Actinomycetota</taxon>
        <taxon>Actinomycetes</taxon>
        <taxon>Micromonosporales</taxon>
        <taxon>Micromonosporaceae</taxon>
        <taxon>Couchioplanes</taxon>
    </lineage>
</organism>
<dbReference type="InterPro" id="IPR015422">
    <property type="entry name" value="PyrdxlP-dep_Trfase_small"/>
</dbReference>
<evidence type="ECO:0000256" key="3">
    <source>
        <dbReference type="ARBA" id="ARBA00022679"/>
    </source>
</evidence>
<evidence type="ECO:0000313" key="9">
    <source>
        <dbReference type="Proteomes" id="UP000271683"/>
    </source>
</evidence>
<evidence type="ECO:0000259" key="7">
    <source>
        <dbReference type="Pfam" id="PF00155"/>
    </source>
</evidence>
<dbReference type="OrthoDB" id="9807157at2"/>
<evidence type="ECO:0000256" key="6">
    <source>
        <dbReference type="RuleBase" id="RU003693"/>
    </source>
</evidence>
<dbReference type="GO" id="GO:0030170">
    <property type="term" value="F:pyridoxal phosphate binding"/>
    <property type="evidence" value="ECO:0007669"/>
    <property type="project" value="InterPro"/>
</dbReference>
<comment type="similarity">
    <text evidence="6">Belongs to the class-II pyridoxal-phosphate-dependent aminotransferase family.</text>
</comment>
<comment type="catalytic activity">
    <reaction evidence="5">
        <text>6-carboxyhexanoyl-[ACP] + L-alanine + H(+) = (8S)-8-amino-7-oxononanoate + holo-[ACP] + CO2</text>
        <dbReference type="Rhea" id="RHEA:42288"/>
        <dbReference type="Rhea" id="RHEA-COMP:9685"/>
        <dbReference type="Rhea" id="RHEA-COMP:9955"/>
        <dbReference type="ChEBI" id="CHEBI:15378"/>
        <dbReference type="ChEBI" id="CHEBI:16526"/>
        <dbReference type="ChEBI" id="CHEBI:57972"/>
        <dbReference type="ChEBI" id="CHEBI:64479"/>
        <dbReference type="ChEBI" id="CHEBI:78846"/>
        <dbReference type="ChEBI" id="CHEBI:149468"/>
        <dbReference type="EC" id="2.3.1.47"/>
    </reaction>
</comment>
<dbReference type="InterPro" id="IPR050087">
    <property type="entry name" value="AON_synthase_class-II"/>
</dbReference>
<accession>A0A3N1GMJ5</accession>
<name>A0A3N1GMJ5_9ACTN</name>
<dbReference type="InterPro" id="IPR004839">
    <property type="entry name" value="Aminotransferase_I/II_large"/>
</dbReference>
<proteinExistence type="inferred from homology"/>
<comment type="cofactor">
    <cofactor evidence="1 6">
        <name>pyridoxal 5'-phosphate</name>
        <dbReference type="ChEBI" id="CHEBI:597326"/>
    </cofactor>
</comment>
<dbReference type="Gene3D" id="3.90.1150.10">
    <property type="entry name" value="Aspartate Aminotransferase, domain 1"/>
    <property type="match status" value="1"/>
</dbReference>
<dbReference type="InterPro" id="IPR001917">
    <property type="entry name" value="Aminotrans_II_pyridoxalP_BS"/>
</dbReference>
<evidence type="ECO:0000256" key="1">
    <source>
        <dbReference type="ARBA" id="ARBA00001933"/>
    </source>
</evidence>
<dbReference type="GO" id="GO:0008710">
    <property type="term" value="F:8-amino-7-oxononanoate synthase activity"/>
    <property type="evidence" value="ECO:0007669"/>
    <property type="project" value="UniProtKB-EC"/>
</dbReference>
<evidence type="ECO:0000256" key="5">
    <source>
        <dbReference type="ARBA" id="ARBA00047715"/>
    </source>
</evidence>
<evidence type="ECO:0000313" key="8">
    <source>
        <dbReference type="EMBL" id="ROP31356.1"/>
    </source>
</evidence>
<feature type="domain" description="Aminotransferase class I/classII large" evidence="7">
    <location>
        <begin position="45"/>
        <end position="386"/>
    </location>
</feature>
<dbReference type="Gene3D" id="3.40.640.10">
    <property type="entry name" value="Type I PLP-dependent aspartate aminotransferase-like (Major domain)"/>
    <property type="match status" value="1"/>
</dbReference>
<protein>
    <recommendedName>
        <fullName evidence="2">8-amino-7-oxononanoate synthase</fullName>
        <ecNumber evidence="2">2.3.1.47</ecNumber>
    </recommendedName>
</protein>
<dbReference type="InterPro" id="IPR015421">
    <property type="entry name" value="PyrdxlP-dep_Trfase_major"/>
</dbReference>
<sequence>MAIKAAMSALHDTYIRWEDEERSPYFPIIEDHHGNSVSTNSHDNLLMFGSCDYLGLSQDPALKRASIDAIEKFGTNTYAAQLTCGHTRLHHDIEEKLRKMSSKPAAIMFPSGMTASIAAVSTLAGSDDVVINDRLAHICLFMGSQLSGAEIRTFPHNSMKRLESILRESSHKRRRIIVVDGLYSADGDYAPLDEIAVLADKYDAMIVVDEAHSFGAVGPQGLGAADLYGVSDRIDVVVGTMSKALGSIGGFILCDKPVERELRYMAPTYTSSRGSAPAVAGATLASLDQLESRGTELRQRLEANTALVTDSLRGAGFNLLKTNSHIVPVVIGDEDKTVDVVNWLMDNGIMVATFTYPHVPMGSGRLRVGVSSRHSTADCEVLVDTLIKAKQTFKF</sequence>
<dbReference type="RefSeq" id="WP_123678432.1">
    <property type="nucleotide sequence ID" value="NZ_RJKL01000001.1"/>
</dbReference>
<keyword evidence="4 6" id="KW-0663">Pyridoxal phosphate</keyword>
<dbReference type="PANTHER" id="PTHR13693">
    <property type="entry name" value="CLASS II AMINOTRANSFERASE/8-AMINO-7-OXONONANOATE SYNTHASE"/>
    <property type="match status" value="1"/>
</dbReference>
<dbReference type="SUPFAM" id="SSF53383">
    <property type="entry name" value="PLP-dependent transferases"/>
    <property type="match status" value="1"/>
</dbReference>
<dbReference type="EMBL" id="RJKL01000001">
    <property type="protein sequence ID" value="ROP31356.1"/>
    <property type="molecule type" value="Genomic_DNA"/>
</dbReference>
<evidence type="ECO:0000256" key="4">
    <source>
        <dbReference type="ARBA" id="ARBA00022898"/>
    </source>
</evidence>
<dbReference type="Pfam" id="PF00155">
    <property type="entry name" value="Aminotran_1_2"/>
    <property type="match status" value="1"/>
</dbReference>
<comment type="caution">
    <text evidence="8">The sequence shown here is derived from an EMBL/GenBank/DDBJ whole genome shotgun (WGS) entry which is preliminary data.</text>
</comment>
<reference evidence="8 9" key="1">
    <citation type="submission" date="2018-11" db="EMBL/GenBank/DDBJ databases">
        <title>Sequencing the genomes of 1000 actinobacteria strains.</title>
        <authorList>
            <person name="Klenk H.-P."/>
        </authorList>
    </citation>
    <scope>NUCLEOTIDE SEQUENCE [LARGE SCALE GENOMIC DNA]</scope>
    <source>
        <strain evidence="8 9">DSM 43634</strain>
    </source>
</reference>